<evidence type="ECO:0000256" key="1">
    <source>
        <dbReference type="ARBA" id="ARBA00004123"/>
    </source>
</evidence>
<organism evidence="8 9">
    <name type="scientific">Pipistrellus nathusii</name>
    <name type="common">Nathusius' pipistrelle</name>
    <dbReference type="NCBI Taxonomy" id="59473"/>
    <lineage>
        <taxon>Eukaryota</taxon>
        <taxon>Metazoa</taxon>
        <taxon>Chordata</taxon>
        <taxon>Craniata</taxon>
        <taxon>Vertebrata</taxon>
        <taxon>Euteleostomi</taxon>
        <taxon>Mammalia</taxon>
        <taxon>Eutheria</taxon>
        <taxon>Laurasiatheria</taxon>
        <taxon>Chiroptera</taxon>
        <taxon>Yangochiroptera</taxon>
        <taxon>Vespertilionidae</taxon>
        <taxon>Pipistrellus</taxon>
    </lineage>
</organism>
<evidence type="ECO:0000256" key="3">
    <source>
        <dbReference type="ARBA" id="ARBA00022491"/>
    </source>
</evidence>
<dbReference type="InterPro" id="IPR047531">
    <property type="entry name" value="SAM_Scm-like"/>
</dbReference>
<dbReference type="InterPro" id="IPR001660">
    <property type="entry name" value="SAM"/>
</dbReference>
<dbReference type="SUPFAM" id="SSF47769">
    <property type="entry name" value="SAM/Pointed domain"/>
    <property type="match status" value="1"/>
</dbReference>
<evidence type="ECO:0000256" key="2">
    <source>
        <dbReference type="ARBA" id="ARBA00008469"/>
    </source>
</evidence>
<dbReference type="InterPro" id="IPR050548">
    <property type="entry name" value="PcG_chromatin_remod_factors"/>
</dbReference>
<keyword evidence="3" id="KW-0678">Repressor</keyword>
<name>A0ABP0AJD4_PIPNA</name>
<dbReference type="CDD" id="cd09578">
    <property type="entry name" value="SAM_Scm"/>
    <property type="match status" value="1"/>
</dbReference>
<accession>A0ABP0AJD4</accession>
<evidence type="ECO:0000256" key="5">
    <source>
        <dbReference type="ARBA" id="ARBA00023163"/>
    </source>
</evidence>
<keyword evidence="6" id="KW-0539">Nucleus</keyword>
<keyword evidence="4" id="KW-0805">Transcription regulation</keyword>
<dbReference type="PANTHER" id="PTHR12247:SF128">
    <property type="entry name" value="SEX COMB ON MIDLEG-LIKE PROTEIN 1"/>
    <property type="match status" value="1"/>
</dbReference>
<dbReference type="EMBL" id="OY882879">
    <property type="protein sequence ID" value="CAK6450630.1"/>
    <property type="molecule type" value="Genomic_DNA"/>
</dbReference>
<evidence type="ECO:0000259" key="7">
    <source>
        <dbReference type="SMART" id="SM00454"/>
    </source>
</evidence>
<dbReference type="Proteomes" id="UP001314169">
    <property type="component" value="Chromosome X"/>
</dbReference>
<dbReference type="Pfam" id="PF00536">
    <property type="entry name" value="SAM_1"/>
    <property type="match status" value="1"/>
</dbReference>
<feature type="domain" description="SAM" evidence="7">
    <location>
        <begin position="257"/>
        <end position="326"/>
    </location>
</feature>
<dbReference type="PANTHER" id="PTHR12247">
    <property type="entry name" value="POLYCOMB GROUP PROTEIN"/>
    <property type="match status" value="1"/>
</dbReference>
<keyword evidence="5" id="KW-0804">Transcription</keyword>
<comment type="similarity">
    <text evidence="2">Belongs to the SCM family.</text>
</comment>
<protein>
    <recommendedName>
        <fullName evidence="7">SAM domain-containing protein</fullName>
    </recommendedName>
</protein>
<proteinExistence type="inferred from homology"/>
<keyword evidence="9" id="KW-1185">Reference proteome</keyword>
<reference evidence="8" key="1">
    <citation type="submission" date="2023-12" db="EMBL/GenBank/DDBJ databases">
        <authorList>
            <person name="Brown T."/>
        </authorList>
    </citation>
    <scope>NUCLEOTIDE SEQUENCE</scope>
</reference>
<gene>
    <name evidence="8" type="ORF">MPIPNATIZW_LOCUS18936</name>
</gene>
<evidence type="ECO:0000313" key="9">
    <source>
        <dbReference type="Proteomes" id="UP001314169"/>
    </source>
</evidence>
<sequence>MSSCSSEVDVVKTPITTCDDDDNGILYAYQSKPGYGNQSVQSNTYYEEQRKSVADILNRCKIIQNSVQTLNKKFKTIHGKVSKIYRFRTKLIWQNRKPLGYAYKHYSYLLSRKVKLQKKKTEMEMEMSLPASCHCGESYSPTIPVKRPKHDSQSSIVGNYYASQDSIIHDNEDHEMRLSQSPTFPPYTQEDSSHYISDEQMERSPFIASFDNQGPHSAMNILSGAKNSTSVSAAMLEQDASDGAVTCPLSQSFPQDPSTWTVDEVVLFLEHTDPEAFIPIADTFKKHGIDGIALLLLQSEVMIKFMGIKLGTALKLCHYVEKLKAERSIKVY</sequence>
<dbReference type="SMART" id="SM00454">
    <property type="entry name" value="SAM"/>
    <property type="match status" value="1"/>
</dbReference>
<dbReference type="Gene3D" id="1.10.150.50">
    <property type="entry name" value="Transcription Factor, Ets-1"/>
    <property type="match status" value="1"/>
</dbReference>
<dbReference type="InterPro" id="IPR013761">
    <property type="entry name" value="SAM/pointed_sf"/>
</dbReference>
<evidence type="ECO:0000313" key="8">
    <source>
        <dbReference type="EMBL" id="CAK6450630.1"/>
    </source>
</evidence>
<evidence type="ECO:0000256" key="6">
    <source>
        <dbReference type="ARBA" id="ARBA00023242"/>
    </source>
</evidence>
<evidence type="ECO:0000256" key="4">
    <source>
        <dbReference type="ARBA" id="ARBA00023015"/>
    </source>
</evidence>
<comment type="subcellular location">
    <subcellularLocation>
        <location evidence="1">Nucleus</location>
    </subcellularLocation>
</comment>